<evidence type="ECO:0000313" key="6">
    <source>
        <dbReference type="EMBL" id="OBP77355.1"/>
    </source>
</evidence>
<evidence type="ECO:0000259" key="5">
    <source>
        <dbReference type="Pfam" id="PF04198"/>
    </source>
</evidence>
<dbReference type="Proteomes" id="UP000093748">
    <property type="component" value="Unassembled WGS sequence"/>
</dbReference>
<feature type="domain" description="Sugar-binding" evidence="5">
    <location>
        <begin position="65"/>
        <end position="318"/>
    </location>
</feature>
<keyword evidence="2" id="KW-0805">Transcription regulation</keyword>
<dbReference type="InterPro" id="IPR036388">
    <property type="entry name" value="WH-like_DNA-bd_sf"/>
</dbReference>
<evidence type="ECO:0000256" key="4">
    <source>
        <dbReference type="ARBA" id="ARBA00023163"/>
    </source>
</evidence>
<evidence type="ECO:0000256" key="1">
    <source>
        <dbReference type="ARBA" id="ARBA00010466"/>
    </source>
</evidence>
<gene>
    <name evidence="6" type="ORF">BAE39_15215</name>
</gene>
<keyword evidence="4" id="KW-0804">Transcription</keyword>
<proteinExistence type="inferred from homology"/>
<dbReference type="GO" id="GO:0003677">
    <property type="term" value="F:DNA binding"/>
    <property type="evidence" value="ECO:0007669"/>
    <property type="project" value="UniProtKB-KW"/>
</dbReference>
<dbReference type="PANTHER" id="PTHR34294">
    <property type="entry name" value="TRANSCRIPTIONAL REGULATOR-RELATED"/>
    <property type="match status" value="1"/>
</dbReference>
<evidence type="ECO:0000256" key="3">
    <source>
        <dbReference type="ARBA" id="ARBA00023125"/>
    </source>
</evidence>
<dbReference type="Pfam" id="PF04198">
    <property type="entry name" value="Sugar-bind"/>
    <property type="match status" value="1"/>
</dbReference>
<dbReference type="GO" id="GO:0030246">
    <property type="term" value="F:carbohydrate binding"/>
    <property type="evidence" value="ECO:0007669"/>
    <property type="project" value="InterPro"/>
</dbReference>
<evidence type="ECO:0000256" key="2">
    <source>
        <dbReference type="ARBA" id="ARBA00023015"/>
    </source>
</evidence>
<dbReference type="AlphaFoldDB" id="A0A1A5IE89"/>
<comment type="caution">
    <text evidence="6">The sequence shown here is derived from an EMBL/GenBank/DDBJ whole genome shotgun (WGS) entry which is preliminary data.</text>
</comment>
<dbReference type="InterPro" id="IPR037171">
    <property type="entry name" value="NagB/RpiA_transferase-like"/>
</dbReference>
<organism evidence="6 7">
    <name type="scientific">Rhizobium loti</name>
    <name type="common">Mesorhizobium loti</name>
    <dbReference type="NCBI Taxonomy" id="381"/>
    <lineage>
        <taxon>Bacteria</taxon>
        <taxon>Pseudomonadati</taxon>
        <taxon>Pseudomonadota</taxon>
        <taxon>Alphaproteobacteria</taxon>
        <taxon>Hyphomicrobiales</taxon>
        <taxon>Phyllobacteriaceae</taxon>
        <taxon>Mesorhizobium</taxon>
    </lineage>
</organism>
<dbReference type="Gene3D" id="1.10.10.10">
    <property type="entry name" value="Winged helix-like DNA-binding domain superfamily/Winged helix DNA-binding domain"/>
    <property type="match status" value="1"/>
</dbReference>
<dbReference type="Gene3D" id="3.40.50.1360">
    <property type="match status" value="1"/>
</dbReference>
<dbReference type="OrthoDB" id="7065657at2"/>
<comment type="similarity">
    <text evidence="1">Belongs to the SorC transcriptional regulatory family.</text>
</comment>
<dbReference type="InterPro" id="IPR007324">
    <property type="entry name" value="Sugar-bd_dom_put"/>
</dbReference>
<reference evidence="7" key="1">
    <citation type="submission" date="2016-06" db="EMBL/GenBank/DDBJ databases">
        <title>NZP2037 Pacbio-Illumina hybrid assembly.</title>
        <authorList>
            <person name="Ramsay J.P."/>
        </authorList>
    </citation>
    <scope>NUCLEOTIDE SEQUENCE [LARGE SCALE GENOMIC DNA]</scope>
    <source>
        <strain evidence="7">R7ANS::ICEMlSym2042</strain>
    </source>
</reference>
<name>A0A1A5IE89_RHILI</name>
<accession>A0A1A5IE89</accession>
<keyword evidence="3 6" id="KW-0238">DNA-binding</keyword>
<sequence length="324" mass="35162">MVGFGNGLLRDDETSMATRAAWLHYAGGLTQSEVAKRLGLTSLKAHRLITKANQEGLVKVYIDGEVSECVELEDELSRRYGLDYCEVVPDFDSEDLPLKALGIAGAQFLKREIERGEEALIGVGHGRTLAACVEYLPRTSTDKIRFVSLLGGLTRKFSANPHDVIHRLAERTGAEAYVMPVPMFANTAEDRTVLLGQKGISEVFDLARSADLLFAGIGTAEREASLVATGMIEKGEMEEIRRNGGVGELLGHFFDEAGKAVATTVSDRALALTREDISSRRIVAVAGGKIKVRAIKSVLEGRYLKGLITDERTARSLVEETPVG</sequence>
<dbReference type="GeneID" id="66685415"/>
<dbReference type="RefSeq" id="WP_010914711.1">
    <property type="nucleotide sequence ID" value="NZ_LZTH01000012.1"/>
</dbReference>
<dbReference type="PANTHER" id="PTHR34294:SF1">
    <property type="entry name" value="TRANSCRIPTIONAL REGULATOR LSRR"/>
    <property type="match status" value="1"/>
</dbReference>
<evidence type="ECO:0000313" key="7">
    <source>
        <dbReference type="Proteomes" id="UP000093748"/>
    </source>
</evidence>
<protein>
    <submittedName>
        <fullName evidence="6">DNA-binding transcriptional regulator</fullName>
    </submittedName>
</protein>
<dbReference type="SUPFAM" id="SSF100950">
    <property type="entry name" value="NagB/RpiA/CoA transferase-like"/>
    <property type="match status" value="1"/>
</dbReference>
<dbReference type="EMBL" id="LZTJ01000012">
    <property type="protein sequence ID" value="OBP77355.1"/>
    <property type="molecule type" value="Genomic_DNA"/>
</dbReference>
<dbReference type="InterPro" id="IPR051054">
    <property type="entry name" value="SorC_transcr_regulators"/>
</dbReference>